<dbReference type="Proteomes" id="UP001521222">
    <property type="component" value="Unassembled WGS sequence"/>
</dbReference>
<name>A0ABR3QLP9_9PLEO</name>
<protein>
    <submittedName>
        <fullName evidence="1">Uncharacterized protein</fullName>
    </submittedName>
</protein>
<reference evidence="1 2" key="1">
    <citation type="submission" date="2024-02" db="EMBL/GenBank/DDBJ databases">
        <title>De novo assembly and annotation of 12 fungi associated with fruit tree decline syndrome in Ontario, Canada.</title>
        <authorList>
            <person name="Sulman M."/>
            <person name="Ellouze W."/>
            <person name="Ilyukhin E."/>
        </authorList>
    </citation>
    <scope>NUCLEOTIDE SEQUENCE [LARGE SCALE GENOMIC DNA]</scope>
    <source>
        <strain evidence="1 2">M97-236</strain>
    </source>
</reference>
<keyword evidence="2" id="KW-1185">Reference proteome</keyword>
<organism evidence="1 2">
    <name type="scientific">Nothophoma quercina</name>
    <dbReference type="NCBI Taxonomy" id="749835"/>
    <lineage>
        <taxon>Eukaryota</taxon>
        <taxon>Fungi</taxon>
        <taxon>Dikarya</taxon>
        <taxon>Ascomycota</taxon>
        <taxon>Pezizomycotina</taxon>
        <taxon>Dothideomycetes</taxon>
        <taxon>Pleosporomycetidae</taxon>
        <taxon>Pleosporales</taxon>
        <taxon>Pleosporineae</taxon>
        <taxon>Didymellaceae</taxon>
        <taxon>Nothophoma</taxon>
    </lineage>
</organism>
<gene>
    <name evidence="1" type="ORF">SLS59_009401</name>
</gene>
<evidence type="ECO:0000313" key="1">
    <source>
        <dbReference type="EMBL" id="KAL1593076.1"/>
    </source>
</evidence>
<evidence type="ECO:0000313" key="2">
    <source>
        <dbReference type="Proteomes" id="UP001521222"/>
    </source>
</evidence>
<sequence length="193" mass="22028">MDQERAEHLDNIVDRLLNLSTTERTTALTHLYSLRTAAVEDLCDLSDNRQHWDIVLGSPAQQDNVRNLVRDLTQLADDALSFVSMQVSERSNQAQERALQTAADEERVRIQAQLSASAKQARESYVAAKQGLDMKHKAELAEKMKDVRDAIEQGFNTGQDVTTLEEIFDRIEQEFWGYYLRSSNEPSIKTEEQ</sequence>
<dbReference type="EMBL" id="JAKIXB020000042">
    <property type="protein sequence ID" value="KAL1593076.1"/>
    <property type="molecule type" value="Genomic_DNA"/>
</dbReference>
<comment type="caution">
    <text evidence="1">The sequence shown here is derived from an EMBL/GenBank/DDBJ whole genome shotgun (WGS) entry which is preliminary data.</text>
</comment>
<accession>A0ABR3QLP9</accession>
<proteinExistence type="predicted"/>